<accession>A0A1Y1Q903</accession>
<protein>
    <submittedName>
        <fullName evidence="1">Uncharacterized protein</fullName>
    </submittedName>
</protein>
<evidence type="ECO:0000313" key="2">
    <source>
        <dbReference type="Proteomes" id="UP000192491"/>
    </source>
</evidence>
<evidence type="ECO:0000313" key="1">
    <source>
        <dbReference type="EMBL" id="OQW99817.1"/>
    </source>
</evidence>
<gene>
    <name evidence="1" type="ORF">BWK73_49785</name>
</gene>
<name>A0A1Y1Q903_9GAMM</name>
<organism evidence="1 2">
    <name type="scientific">Thiothrix lacustris</name>
    <dbReference type="NCBI Taxonomy" id="525917"/>
    <lineage>
        <taxon>Bacteria</taxon>
        <taxon>Pseudomonadati</taxon>
        <taxon>Pseudomonadota</taxon>
        <taxon>Gammaproteobacteria</taxon>
        <taxon>Thiotrichales</taxon>
        <taxon>Thiotrichaceae</taxon>
        <taxon>Thiothrix</taxon>
    </lineage>
</organism>
<comment type="caution">
    <text evidence="1">The sequence shown here is derived from an EMBL/GenBank/DDBJ whole genome shotgun (WGS) entry which is preliminary data.</text>
</comment>
<dbReference type="Proteomes" id="UP000192491">
    <property type="component" value="Unassembled WGS sequence"/>
</dbReference>
<dbReference type="EMBL" id="MTEJ01000682">
    <property type="protein sequence ID" value="OQW99817.1"/>
    <property type="molecule type" value="Genomic_DNA"/>
</dbReference>
<sequence>MSDDVVFPVCYTDPNLRRVAVQYLQQQVAGDSDEDALEWLRSMPADSVVPSVMLQAVCVPIRGRDVLFLCASACGYDAPMRCVIELEGSDLDGDTVNHFKSGGVVTFKAVWRGADWDYTVEGVLPLP</sequence>
<reference evidence="1 2" key="1">
    <citation type="submission" date="2017-01" db="EMBL/GenBank/DDBJ databases">
        <title>Novel large sulfur bacteria in the metagenomes of groundwater-fed chemosynthetic microbial mats in the Lake Huron basin.</title>
        <authorList>
            <person name="Sharrar A.M."/>
            <person name="Flood B.E."/>
            <person name="Bailey J.V."/>
            <person name="Jones D.S."/>
            <person name="Biddanda B."/>
            <person name="Ruberg S.A."/>
            <person name="Marcus D.N."/>
            <person name="Dick G.J."/>
        </authorList>
    </citation>
    <scope>NUCLEOTIDE SEQUENCE [LARGE SCALE GENOMIC DNA]</scope>
    <source>
        <strain evidence="1">A8</strain>
    </source>
</reference>
<dbReference type="AlphaFoldDB" id="A0A1Y1Q903"/>
<proteinExistence type="predicted"/>